<reference evidence="2 3" key="1">
    <citation type="journal article" date="2019" name="Int. J. Syst. Evol. Microbiol.">
        <title>The Global Catalogue of Microorganisms (GCM) 10K type strain sequencing project: providing services to taxonomists for standard genome sequencing and annotation.</title>
        <authorList>
            <consortium name="The Broad Institute Genomics Platform"/>
            <consortium name="The Broad Institute Genome Sequencing Center for Infectious Disease"/>
            <person name="Wu L."/>
            <person name="Ma J."/>
        </authorList>
    </citation>
    <scope>NUCLEOTIDE SEQUENCE [LARGE SCALE GENOMIC DNA]</scope>
    <source>
        <strain evidence="2 3">JCM 15976</strain>
    </source>
</reference>
<keyword evidence="1" id="KW-0732">Signal</keyword>
<sequence>MKTIYKYAALTAVVLLPVVSIAQTVNTGQLYVSPNTQFSTVGAFNNTPSGSFVNDGEAFIYNHFNNDGMVDFTQGEEGYTRFEGEAIQELTGGNISYFYDVLFNNDASNTASFELSSEISIDNEANFNQGIVKNDDFGGLVIFENNAYHTNTYNGSHVDGLVQKNGDTEFQYPIGDAQYFRYAAISAPDNTGSIFTGKYFFENPDTNYPLANHTGVIELIDNQEYWTVTRDAGSSTVMLTLSWDEDTTTPQAIVAQPETAIHIVRWDENQQLWVDEGGVVDVDNKTVTTPVALEDYGVFTLARVKEELILPGDVVIYNGVSPNGNGENDYFFIDNIQQLANNRVEIYNRWGIKVFETTDYDTSGNVFNGYSDGRLTVNRDNMLPTGTYFYILTYDYEPSSGQSQRVKKSGYLYLNVD</sequence>
<evidence type="ECO:0000256" key="1">
    <source>
        <dbReference type="SAM" id="SignalP"/>
    </source>
</evidence>
<protein>
    <recommendedName>
        <fullName evidence="4">Gliding motility-associated C-terminal domain-containing protein</fullName>
    </recommendedName>
</protein>
<dbReference type="Proteomes" id="UP001500736">
    <property type="component" value="Unassembled WGS sequence"/>
</dbReference>
<feature type="chain" id="PRO_5047278369" description="Gliding motility-associated C-terminal domain-containing protein" evidence="1">
    <location>
        <begin position="23"/>
        <end position="417"/>
    </location>
</feature>
<gene>
    <name evidence="2" type="ORF">GCM10009431_08110</name>
</gene>
<keyword evidence="3" id="KW-1185">Reference proteome</keyword>
<comment type="caution">
    <text evidence="2">The sequence shown here is derived from an EMBL/GenBank/DDBJ whole genome shotgun (WGS) entry which is preliminary data.</text>
</comment>
<evidence type="ECO:0000313" key="3">
    <source>
        <dbReference type="Proteomes" id="UP001500736"/>
    </source>
</evidence>
<dbReference type="EMBL" id="BAAAGF010000001">
    <property type="protein sequence ID" value="GAA0739277.1"/>
    <property type="molecule type" value="Genomic_DNA"/>
</dbReference>
<evidence type="ECO:0000313" key="2">
    <source>
        <dbReference type="EMBL" id="GAA0739277.1"/>
    </source>
</evidence>
<feature type="signal peptide" evidence="1">
    <location>
        <begin position="1"/>
        <end position="22"/>
    </location>
</feature>
<name>A0ABN1JGI6_9FLAO</name>
<accession>A0ABN1JGI6</accession>
<evidence type="ECO:0008006" key="4">
    <source>
        <dbReference type="Google" id="ProtNLM"/>
    </source>
</evidence>
<dbReference type="RefSeq" id="WP_343795987.1">
    <property type="nucleotide sequence ID" value="NZ_BAAAGF010000001.1"/>
</dbReference>
<dbReference type="Pfam" id="PF13585">
    <property type="entry name" value="CHU_C"/>
    <property type="match status" value="1"/>
</dbReference>
<organism evidence="2 3">
    <name type="scientific">Gaetbulibacter jejuensis</name>
    <dbReference type="NCBI Taxonomy" id="584607"/>
    <lineage>
        <taxon>Bacteria</taxon>
        <taxon>Pseudomonadati</taxon>
        <taxon>Bacteroidota</taxon>
        <taxon>Flavobacteriia</taxon>
        <taxon>Flavobacteriales</taxon>
        <taxon>Flavobacteriaceae</taxon>
        <taxon>Gaetbulibacter</taxon>
    </lineage>
</organism>
<proteinExistence type="predicted"/>